<keyword evidence="1" id="KW-0175">Coiled coil</keyword>
<sequence length="199" mass="23154">MSQKINKLGNIDTFLNDCIDYGILDEEQESKKIEYLVAKNYLKEFVDSLNSVSVSFKGSIVFENNNLNAEHLIYKINEVLQLKIKNSSLNIIELKKEKDDEEESMLISGGGSGKNSEYEKMVNFLNKKEEIIRFITVFVDLFNNTLNLTERKIIYYTFFKKETDNKITTCRIQYCTASLYLIRKQATIELVQNLLNENL</sequence>
<organism evidence="2 3">
    <name type="scientific">Turicibacter sanguinis PC909</name>
    <dbReference type="NCBI Taxonomy" id="702450"/>
    <lineage>
        <taxon>Bacteria</taxon>
        <taxon>Bacillati</taxon>
        <taxon>Bacillota</taxon>
        <taxon>Erysipelotrichia</taxon>
        <taxon>Erysipelotrichales</taxon>
        <taxon>Turicibacteraceae</taxon>
        <taxon>Turicibacter</taxon>
    </lineage>
</organism>
<dbReference type="RefSeq" id="WP_006785919.1">
    <property type="nucleotide sequence ID" value="NZ_ADMN01000123.1"/>
</dbReference>
<gene>
    <name evidence="2" type="ORF">CUW_1918</name>
</gene>
<keyword evidence="3" id="KW-1185">Reference proteome</keyword>
<dbReference type="EMBL" id="ADMN01000123">
    <property type="protein sequence ID" value="EFF62512.1"/>
    <property type="molecule type" value="Genomic_DNA"/>
</dbReference>
<evidence type="ECO:0000313" key="3">
    <source>
        <dbReference type="Proteomes" id="UP000002938"/>
    </source>
</evidence>
<feature type="coiled-coil region" evidence="1">
    <location>
        <begin position="77"/>
        <end position="104"/>
    </location>
</feature>
<accession>A0ABP2HXZ6</accession>
<comment type="caution">
    <text evidence="2">The sequence shown here is derived from an EMBL/GenBank/DDBJ whole genome shotgun (WGS) entry which is preliminary data.</text>
</comment>
<dbReference type="Proteomes" id="UP000002938">
    <property type="component" value="Unassembled WGS sequence"/>
</dbReference>
<protein>
    <submittedName>
        <fullName evidence="2">Uncharacterized protein</fullName>
    </submittedName>
</protein>
<evidence type="ECO:0000256" key="1">
    <source>
        <dbReference type="SAM" id="Coils"/>
    </source>
</evidence>
<reference evidence="2 3" key="1">
    <citation type="journal article" date="2011" name="J. Bacteriol.">
        <title>Draft Genome Sequence of Turicibacter sanguinis PC909, Isolated from Human Feces.</title>
        <authorList>
            <person name="Cuiv P.O."/>
            <person name="Klaassens E.S."/>
            <person name="Durkin A.S."/>
            <person name="Harkins D.M."/>
            <person name="Foster L."/>
            <person name="McCorrison J."/>
            <person name="Torralba M."/>
            <person name="Nelson K.E."/>
            <person name="Morrison M."/>
        </authorList>
    </citation>
    <scope>NUCLEOTIDE SEQUENCE [LARGE SCALE GENOMIC DNA]</scope>
    <source>
        <strain evidence="2 3">PC909</strain>
    </source>
</reference>
<name>A0ABP2HXZ6_9FIRM</name>
<evidence type="ECO:0000313" key="2">
    <source>
        <dbReference type="EMBL" id="EFF62512.1"/>
    </source>
</evidence>
<proteinExistence type="predicted"/>